<organism evidence="2">
    <name type="scientific">uncultured Citrobacter sp</name>
    <dbReference type="NCBI Taxonomy" id="200446"/>
    <lineage>
        <taxon>Bacteria</taxon>
        <taxon>Pseudomonadati</taxon>
        <taxon>Pseudomonadota</taxon>
        <taxon>Gammaproteobacteria</taxon>
        <taxon>Enterobacterales</taxon>
        <taxon>Enterobacteriaceae</taxon>
        <taxon>Citrobacter</taxon>
        <taxon>environmental samples</taxon>
    </lineage>
</organism>
<dbReference type="EMBL" id="FLUA01000010">
    <property type="protein sequence ID" value="SBV61205.1"/>
    <property type="molecule type" value="Genomic_DNA"/>
</dbReference>
<evidence type="ECO:0000313" key="2">
    <source>
        <dbReference type="EMBL" id="SBV66413.1"/>
    </source>
</evidence>
<gene>
    <name evidence="1" type="ORF">KL86CIT2_140003</name>
    <name evidence="2" type="ORF">KM92CIT3_70104</name>
</gene>
<accession>A0A212II71</accession>
<evidence type="ECO:0000313" key="1">
    <source>
        <dbReference type="EMBL" id="SBV61205.1"/>
    </source>
</evidence>
<dbReference type="AlphaFoldDB" id="A0A212II71"/>
<reference evidence="2" key="1">
    <citation type="submission" date="2016-04" db="EMBL/GenBank/DDBJ databases">
        <authorList>
            <person name="Evans L.H."/>
            <person name="Alamgir A."/>
            <person name="Owens N."/>
            <person name="Weber N.D."/>
            <person name="Virtaneva K."/>
            <person name="Barbian K."/>
            <person name="Babar A."/>
            <person name="Rosenke K."/>
        </authorList>
    </citation>
    <scope>NUCLEOTIDE SEQUENCE</scope>
    <source>
        <strain evidence="1">86-2</strain>
        <strain evidence="2">92-3</strain>
    </source>
</reference>
<protein>
    <submittedName>
        <fullName evidence="2">Uncharacterized protein</fullName>
    </submittedName>
</protein>
<sequence>MRGNTANCDSCHRSKFVLTFKVVRFPNTHGSLNHMIYFVMWLTSQPTSLLNEHRYVCKVYFV</sequence>
<name>A0A212II71_9ENTR</name>
<dbReference type="EMBL" id="FLUB01000019">
    <property type="protein sequence ID" value="SBV66413.1"/>
    <property type="molecule type" value="Genomic_DNA"/>
</dbReference>
<proteinExistence type="predicted"/>